<dbReference type="AlphaFoldDB" id="A0ABC8S6V4"/>
<protein>
    <submittedName>
        <fullName evidence="1">Uncharacterized protein</fullName>
    </submittedName>
</protein>
<accession>A0ABC8S6V4</accession>
<organism evidence="1 2">
    <name type="scientific">Ilex paraguariensis</name>
    <name type="common">yerba mate</name>
    <dbReference type="NCBI Taxonomy" id="185542"/>
    <lineage>
        <taxon>Eukaryota</taxon>
        <taxon>Viridiplantae</taxon>
        <taxon>Streptophyta</taxon>
        <taxon>Embryophyta</taxon>
        <taxon>Tracheophyta</taxon>
        <taxon>Spermatophyta</taxon>
        <taxon>Magnoliopsida</taxon>
        <taxon>eudicotyledons</taxon>
        <taxon>Gunneridae</taxon>
        <taxon>Pentapetalae</taxon>
        <taxon>asterids</taxon>
        <taxon>campanulids</taxon>
        <taxon>Aquifoliales</taxon>
        <taxon>Aquifoliaceae</taxon>
        <taxon>Ilex</taxon>
    </lineage>
</organism>
<keyword evidence="2" id="KW-1185">Reference proteome</keyword>
<comment type="caution">
    <text evidence="1">The sequence shown here is derived from an EMBL/GenBank/DDBJ whole genome shotgun (WGS) entry which is preliminary data.</text>
</comment>
<name>A0ABC8S6V4_9AQUA</name>
<evidence type="ECO:0000313" key="1">
    <source>
        <dbReference type="EMBL" id="CAK9150132.1"/>
    </source>
</evidence>
<evidence type="ECO:0000313" key="2">
    <source>
        <dbReference type="Proteomes" id="UP001642360"/>
    </source>
</evidence>
<reference evidence="1 2" key="1">
    <citation type="submission" date="2024-02" db="EMBL/GenBank/DDBJ databases">
        <authorList>
            <person name="Vignale AGUSTIN F."/>
            <person name="Sosa J E."/>
            <person name="Modenutti C."/>
        </authorList>
    </citation>
    <scope>NUCLEOTIDE SEQUENCE [LARGE SCALE GENOMIC DNA]</scope>
</reference>
<dbReference type="EMBL" id="CAUOFW020001981">
    <property type="protein sequence ID" value="CAK9150132.1"/>
    <property type="molecule type" value="Genomic_DNA"/>
</dbReference>
<dbReference type="Proteomes" id="UP001642360">
    <property type="component" value="Unassembled WGS sequence"/>
</dbReference>
<proteinExistence type="predicted"/>
<sequence length="102" mass="11661">MIKYQTENWSSYMIESSFGDSYKNVMPEYVRSVSQFIFMATYDRCSIINLDIREVTTGAARDTPTTGGTIVFTSSLPLGLYELFQFQKFSRHYAPAIVGLLF</sequence>
<gene>
    <name evidence="1" type="ORF">ILEXP_LOCUS18242</name>
</gene>